<evidence type="ECO:0000256" key="1">
    <source>
        <dbReference type="SAM" id="Phobius"/>
    </source>
</evidence>
<reference evidence="3" key="1">
    <citation type="submission" date="2020-02" db="EMBL/GenBank/DDBJ databases">
        <authorList>
            <person name="Meier V. D."/>
        </authorList>
    </citation>
    <scope>NUCLEOTIDE SEQUENCE</scope>
    <source>
        <strain evidence="3">AVDCRST_MAG37</strain>
    </source>
</reference>
<name>A0A6J4QZ61_9ACTN</name>
<feature type="transmembrane region" description="Helical" evidence="1">
    <location>
        <begin position="187"/>
        <end position="206"/>
    </location>
</feature>
<feature type="chain" id="PRO_5026986924" evidence="2">
    <location>
        <begin position="25"/>
        <end position="352"/>
    </location>
</feature>
<dbReference type="AlphaFoldDB" id="A0A6J4QZ61"/>
<gene>
    <name evidence="3" type="ORF">AVDCRST_MAG37-2472</name>
</gene>
<keyword evidence="1" id="KW-1133">Transmembrane helix</keyword>
<sequence>MKRGFIAVLAVSVALLGSVAPAFADEAGSGGGKNKMPGMPFRWKATSPSTHEGDRYTLLVTNTGEEAQEARVRTVLMDHPENNTALVEERIVLEPGEEREFTAENDYGTAEHFNTIIGSETQDLDLAVSIVDATGTETAWFNQAAFQVQEGRGKGGAKGNGATANKHGHDEEFAIFVPTAFRDAARLSPLSLGVLAVAGTGLYAARRRWAWAGPTSGVLAGPVVLPPFWKAAAVGGLALSAVLHVGLAPAHFEEATAQGVFFYTAGATAAVLAAAVLAWPSRLAYLAGAGISLALIALWAVFLLVPPPGSETASTVDLVGSVTKATELLAATACLVLWFRACRVRQSDRAEL</sequence>
<feature type="transmembrane region" description="Helical" evidence="1">
    <location>
        <begin position="227"/>
        <end position="248"/>
    </location>
</feature>
<keyword evidence="1" id="KW-0472">Membrane</keyword>
<dbReference type="EMBL" id="CADCVD010000123">
    <property type="protein sequence ID" value="CAA9452203.1"/>
    <property type="molecule type" value="Genomic_DNA"/>
</dbReference>
<feature type="signal peptide" evidence="2">
    <location>
        <begin position="1"/>
        <end position="24"/>
    </location>
</feature>
<protein>
    <submittedName>
        <fullName evidence="3">Uncharacterized protein</fullName>
    </submittedName>
</protein>
<feature type="transmembrane region" description="Helical" evidence="1">
    <location>
        <begin position="286"/>
        <end position="306"/>
    </location>
</feature>
<proteinExistence type="predicted"/>
<organism evidence="3">
    <name type="scientific">uncultured Rubrobacteraceae bacterium</name>
    <dbReference type="NCBI Taxonomy" id="349277"/>
    <lineage>
        <taxon>Bacteria</taxon>
        <taxon>Bacillati</taxon>
        <taxon>Actinomycetota</taxon>
        <taxon>Rubrobacteria</taxon>
        <taxon>Rubrobacterales</taxon>
        <taxon>Rubrobacteraceae</taxon>
        <taxon>environmental samples</taxon>
    </lineage>
</organism>
<evidence type="ECO:0000313" key="3">
    <source>
        <dbReference type="EMBL" id="CAA9452203.1"/>
    </source>
</evidence>
<keyword evidence="1" id="KW-0812">Transmembrane</keyword>
<accession>A0A6J4QZ61</accession>
<feature type="transmembrane region" description="Helical" evidence="1">
    <location>
        <begin position="318"/>
        <end position="339"/>
    </location>
</feature>
<keyword evidence="2" id="KW-0732">Signal</keyword>
<evidence type="ECO:0000256" key="2">
    <source>
        <dbReference type="SAM" id="SignalP"/>
    </source>
</evidence>
<feature type="transmembrane region" description="Helical" evidence="1">
    <location>
        <begin position="260"/>
        <end position="279"/>
    </location>
</feature>